<keyword evidence="9" id="KW-0547">Nucleotide-binding</keyword>
<dbReference type="InterPro" id="IPR006319">
    <property type="entry name" value="PEP_synth"/>
</dbReference>
<keyword evidence="7" id="KW-0808">Transferase</keyword>
<dbReference type="RefSeq" id="WP_277583376.1">
    <property type="nucleotide sequence ID" value="NZ_JAMBPY010000005.1"/>
</dbReference>
<name>A0A9X4L522_9STAP</name>
<evidence type="ECO:0000256" key="12">
    <source>
        <dbReference type="ARBA" id="ARBA00022842"/>
    </source>
</evidence>
<accession>A0A9X4L522</accession>
<protein>
    <recommendedName>
        <fullName evidence="6">Phosphoenolpyruvate synthase</fullName>
        <ecNumber evidence="5">2.7.9.2</ecNumber>
    </recommendedName>
    <alternativeName>
        <fullName evidence="13">Pyruvate, water dikinase</fullName>
    </alternativeName>
</protein>
<evidence type="ECO:0000256" key="3">
    <source>
        <dbReference type="ARBA" id="ARBA00004742"/>
    </source>
</evidence>
<dbReference type="Gene3D" id="3.30.470.20">
    <property type="entry name" value="ATP-grasp fold, B domain"/>
    <property type="match status" value="1"/>
</dbReference>
<evidence type="ECO:0000256" key="9">
    <source>
        <dbReference type="ARBA" id="ARBA00022741"/>
    </source>
</evidence>
<keyword evidence="17" id="KW-1185">Reference proteome</keyword>
<dbReference type="GO" id="GO:0008986">
    <property type="term" value="F:pyruvate, water dikinase activity"/>
    <property type="evidence" value="ECO:0007669"/>
    <property type="project" value="UniProtKB-EC"/>
</dbReference>
<evidence type="ECO:0000256" key="10">
    <source>
        <dbReference type="ARBA" id="ARBA00022777"/>
    </source>
</evidence>
<dbReference type="Pfam" id="PF01326">
    <property type="entry name" value="PPDK_N"/>
    <property type="match status" value="1"/>
</dbReference>
<comment type="pathway">
    <text evidence="3">Carbohydrate biosynthesis; gluconeogenesis.</text>
</comment>
<keyword evidence="12" id="KW-0460">Magnesium</keyword>
<evidence type="ECO:0000256" key="14">
    <source>
        <dbReference type="ARBA" id="ARBA00047700"/>
    </source>
</evidence>
<proteinExistence type="inferred from homology"/>
<evidence type="ECO:0000259" key="15">
    <source>
        <dbReference type="Pfam" id="PF01326"/>
    </source>
</evidence>
<dbReference type="Proteomes" id="UP001152422">
    <property type="component" value="Unassembled WGS sequence"/>
</dbReference>
<evidence type="ECO:0000256" key="7">
    <source>
        <dbReference type="ARBA" id="ARBA00022679"/>
    </source>
</evidence>
<evidence type="ECO:0000256" key="11">
    <source>
        <dbReference type="ARBA" id="ARBA00022840"/>
    </source>
</evidence>
<evidence type="ECO:0000313" key="17">
    <source>
        <dbReference type="Proteomes" id="UP001152422"/>
    </source>
</evidence>
<dbReference type="AlphaFoldDB" id="A0A9X4L522"/>
<keyword evidence="11" id="KW-0067">ATP-binding</keyword>
<organism evidence="16 17">
    <name type="scientific">Staphylococcus equorum</name>
    <dbReference type="NCBI Taxonomy" id="246432"/>
    <lineage>
        <taxon>Bacteria</taxon>
        <taxon>Bacillati</taxon>
        <taxon>Bacillota</taxon>
        <taxon>Bacilli</taxon>
        <taxon>Bacillales</taxon>
        <taxon>Staphylococcaceae</taxon>
        <taxon>Staphylococcus</taxon>
    </lineage>
</organism>
<dbReference type="SUPFAM" id="SSF56059">
    <property type="entry name" value="Glutathione synthetase ATP-binding domain-like"/>
    <property type="match status" value="1"/>
</dbReference>
<evidence type="ECO:0000256" key="8">
    <source>
        <dbReference type="ARBA" id="ARBA00022723"/>
    </source>
</evidence>
<comment type="similarity">
    <text evidence="4">Belongs to the PEP-utilizing enzyme family.</text>
</comment>
<dbReference type="GO" id="GO:0005524">
    <property type="term" value="F:ATP binding"/>
    <property type="evidence" value="ECO:0007669"/>
    <property type="project" value="UniProtKB-KW"/>
</dbReference>
<comment type="caution">
    <text evidence="16">The sequence shown here is derived from an EMBL/GenBank/DDBJ whole genome shotgun (WGS) entry which is preliminary data.</text>
</comment>
<dbReference type="EC" id="2.7.9.2" evidence="5"/>
<evidence type="ECO:0000256" key="2">
    <source>
        <dbReference type="ARBA" id="ARBA00002988"/>
    </source>
</evidence>
<evidence type="ECO:0000313" key="16">
    <source>
        <dbReference type="EMBL" id="MDG0846557.1"/>
    </source>
</evidence>
<dbReference type="Gene3D" id="3.30.1490.20">
    <property type="entry name" value="ATP-grasp fold, A domain"/>
    <property type="match status" value="1"/>
</dbReference>
<sequence length="292" mass="32713">MYTQTFDNADNLTNAIGSKALNLVKLKQADWPVPNGFIILPNTFQQFVEFNKISLHDSNIRHKIIEGKLPENIHFEIIDAFNLIKRNFNSVAVRSSSSAEDLDNASFAGQYETYLNVQTIEDLIQKIKLCWSSIFSERVQSYLNTMAVDTNNLSMSIVIQGLLIPETSGVIFSQNPITDNLNECIINVSYGLGESIVSGMVTPDTFIVNKSTFEIGKQLGLKEIKILASEEGISEVETTVTEKNSYCINDNVAQELANYTQKLESSFGYPVDIEFGIQQDEIYILQVRPITT</sequence>
<evidence type="ECO:0000256" key="1">
    <source>
        <dbReference type="ARBA" id="ARBA00001946"/>
    </source>
</evidence>
<feature type="domain" description="Pyruvate phosphate dikinase AMP/ATP-binding" evidence="15">
    <location>
        <begin position="14"/>
        <end position="292"/>
    </location>
</feature>
<keyword evidence="10" id="KW-0418">Kinase</keyword>
<keyword evidence="8" id="KW-0479">Metal-binding</keyword>
<reference evidence="16" key="1">
    <citation type="submission" date="2022-05" db="EMBL/GenBank/DDBJ databases">
        <title>Comparative genomics of Staphylococcus equorum isolates.</title>
        <authorList>
            <person name="Luelf R.H."/>
        </authorList>
    </citation>
    <scope>NUCLEOTIDE SEQUENCE</scope>
    <source>
        <strain evidence="16">TMW 2.2497</strain>
    </source>
</reference>
<evidence type="ECO:0000256" key="5">
    <source>
        <dbReference type="ARBA" id="ARBA00011996"/>
    </source>
</evidence>
<dbReference type="PANTHER" id="PTHR43030">
    <property type="entry name" value="PHOSPHOENOLPYRUVATE SYNTHASE"/>
    <property type="match status" value="1"/>
</dbReference>
<comment type="catalytic activity">
    <reaction evidence="14">
        <text>pyruvate + ATP + H2O = phosphoenolpyruvate + AMP + phosphate + 2 H(+)</text>
        <dbReference type="Rhea" id="RHEA:11364"/>
        <dbReference type="ChEBI" id="CHEBI:15361"/>
        <dbReference type="ChEBI" id="CHEBI:15377"/>
        <dbReference type="ChEBI" id="CHEBI:15378"/>
        <dbReference type="ChEBI" id="CHEBI:30616"/>
        <dbReference type="ChEBI" id="CHEBI:43474"/>
        <dbReference type="ChEBI" id="CHEBI:58702"/>
        <dbReference type="ChEBI" id="CHEBI:456215"/>
        <dbReference type="EC" id="2.7.9.2"/>
    </reaction>
</comment>
<evidence type="ECO:0000256" key="4">
    <source>
        <dbReference type="ARBA" id="ARBA00007837"/>
    </source>
</evidence>
<comment type="cofactor">
    <cofactor evidence="1">
        <name>Mg(2+)</name>
        <dbReference type="ChEBI" id="CHEBI:18420"/>
    </cofactor>
</comment>
<evidence type="ECO:0000256" key="6">
    <source>
        <dbReference type="ARBA" id="ARBA00021623"/>
    </source>
</evidence>
<dbReference type="InterPro" id="IPR013815">
    <property type="entry name" value="ATP_grasp_subdomain_1"/>
</dbReference>
<gene>
    <name evidence="16" type="ORF">M4L89_10020</name>
</gene>
<dbReference type="PANTHER" id="PTHR43030:SF1">
    <property type="entry name" value="PHOSPHOENOLPYRUVATE SYNTHASE"/>
    <property type="match status" value="1"/>
</dbReference>
<dbReference type="GO" id="GO:0046872">
    <property type="term" value="F:metal ion binding"/>
    <property type="evidence" value="ECO:0007669"/>
    <property type="project" value="UniProtKB-KW"/>
</dbReference>
<dbReference type="InterPro" id="IPR002192">
    <property type="entry name" value="PPDK_AMP/ATP-bd"/>
</dbReference>
<dbReference type="EMBL" id="JAMBQA010000005">
    <property type="protein sequence ID" value="MDG0846557.1"/>
    <property type="molecule type" value="Genomic_DNA"/>
</dbReference>
<evidence type="ECO:0000256" key="13">
    <source>
        <dbReference type="ARBA" id="ARBA00033470"/>
    </source>
</evidence>
<comment type="function">
    <text evidence="2">Catalyzes the phosphorylation of pyruvate to phosphoenolpyruvate.</text>
</comment>